<dbReference type="EMBL" id="JACGWO010000012">
    <property type="protein sequence ID" value="KAK4413562.1"/>
    <property type="molecule type" value="Genomic_DNA"/>
</dbReference>
<protein>
    <submittedName>
        <fullName evidence="1">Uncharacterized protein</fullName>
    </submittedName>
</protein>
<gene>
    <name evidence="1" type="ORF">Salat_2768800</name>
</gene>
<organism evidence="1 2">
    <name type="scientific">Sesamum alatum</name>
    <dbReference type="NCBI Taxonomy" id="300844"/>
    <lineage>
        <taxon>Eukaryota</taxon>
        <taxon>Viridiplantae</taxon>
        <taxon>Streptophyta</taxon>
        <taxon>Embryophyta</taxon>
        <taxon>Tracheophyta</taxon>
        <taxon>Spermatophyta</taxon>
        <taxon>Magnoliopsida</taxon>
        <taxon>eudicotyledons</taxon>
        <taxon>Gunneridae</taxon>
        <taxon>Pentapetalae</taxon>
        <taxon>asterids</taxon>
        <taxon>lamiids</taxon>
        <taxon>Lamiales</taxon>
        <taxon>Pedaliaceae</taxon>
        <taxon>Sesamum</taxon>
    </lineage>
</organism>
<reference evidence="1" key="1">
    <citation type="submission" date="2020-06" db="EMBL/GenBank/DDBJ databases">
        <authorList>
            <person name="Li T."/>
            <person name="Hu X."/>
            <person name="Zhang T."/>
            <person name="Song X."/>
            <person name="Zhang H."/>
            <person name="Dai N."/>
            <person name="Sheng W."/>
            <person name="Hou X."/>
            <person name="Wei L."/>
        </authorList>
    </citation>
    <scope>NUCLEOTIDE SEQUENCE</scope>
    <source>
        <strain evidence="1">3651</strain>
        <tissue evidence="1">Leaf</tissue>
    </source>
</reference>
<comment type="caution">
    <text evidence="1">The sequence shown here is derived from an EMBL/GenBank/DDBJ whole genome shotgun (WGS) entry which is preliminary data.</text>
</comment>
<dbReference type="AlphaFoldDB" id="A0AAE1XLE2"/>
<accession>A0AAE1XLE2</accession>
<reference evidence="1" key="2">
    <citation type="journal article" date="2024" name="Plant">
        <title>Genomic evolution and insights into agronomic trait innovations of Sesamum species.</title>
        <authorList>
            <person name="Miao H."/>
            <person name="Wang L."/>
            <person name="Qu L."/>
            <person name="Liu H."/>
            <person name="Sun Y."/>
            <person name="Le M."/>
            <person name="Wang Q."/>
            <person name="Wei S."/>
            <person name="Zheng Y."/>
            <person name="Lin W."/>
            <person name="Duan Y."/>
            <person name="Cao H."/>
            <person name="Xiong S."/>
            <person name="Wang X."/>
            <person name="Wei L."/>
            <person name="Li C."/>
            <person name="Ma Q."/>
            <person name="Ju M."/>
            <person name="Zhao R."/>
            <person name="Li G."/>
            <person name="Mu C."/>
            <person name="Tian Q."/>
            <person name="Mei H."/>
            <person name="Zhang T."/>
            <person name="Gao T."/>
            <person name="Zhang H."/>
        </authorList>
    </citation>
    <scope>NUCLEOTIDE SEQUENCE</scope>
    <source>
        <strain evidence="1">3651</strain>
    </source>
</reference>
<proteinExistence type="predicted"/>
<sequence length="393" mass="44855">MTLHRPFTTTQKGCQGLMFLDKGKGQLADDEPQGEFMLQDITVAGGIEPDQNMAMETELVNIPLTFSTRGTGWRGKGRRRWGSGIQAKLGARNREREITIIKSEPVTGHLTITGSDHSIIWVDLFPGVTLTDKRRKRRFRFETMWARTTETVFRNTRQRLKEVDEQICALATCALTTNTTSRLVELHREMDELSSREELMWKQCLKALRLHEDDRNMTFFHAKATERKIRKEIHTLCDETGNNPKPDVIREVVDTMEVRVTEATNEALFQPRLLWYLKKLGLYMKILPSPEGAGAEVEDAIHVLALCLFARLVWAISSIPWAIVAPATEDVESWFRRIRSMGARQDFELAAMTSWAIWYNKNMKVFEGAGTQGCGVGLTPDRPRRGRVVYDPG</sequence>
<name>A0AAE1XLE2_9LAMI</name>
<keyword evidence="2" id="KW-1185">Reference proteome</keyword>
<dbReference type="Proteomes" id="UP001293254">
    <property type="component" value="Unassembled WGS sequence"/>
</dbReference>
<evidence type="ECO:0000313" key="1">
    <source>
        <dbReference type="EMBL" id="KAK4413562.1"/>
    </source>
</evidence>
<evidence type="ECO:0000313" key="2">
    <source>
        <dbReference type="Proteomes" id="UP001293254"/>
    </source>
</evidence>